<keyword evidence="2" id="KW-1185">Reference proteome</keyword>
<protein>
    <recommendedName>
        <fullName evidence="3">AraC family transcriptional regulator</fullName>
    </recommendedName>
</protein>
<dbReference type="InterPro" id="IPR011051">
    <property type="entry name" value="RmlC_Cupin_sf"/>
</dbReference>
<accession>A0A7Z2VF34</accession>
<dbReference type="AlphaFoldDB" id="A0A7Z2VF34"/>
<dbReference type="RefSeq" id="WP_169278041.1">
    <property type="nucleotide sequence ID" value="NZ_CP051680.1"/>
</dbReference>
<gene>
    <name evidence="1" type="ORF">HH215_00080</name>
</gene>
<evidence type="ECO:0000313" key="2">
    <source>
        <dbReference type="Proteomes" id="UP000502248"/>
    </source>
</evidence>
<dbReference type="EMBL" id="CP051680">
    <property type="protein sequence ID" value="QJD81735.1"/>
    <property type="molecule type" value="Genomic_DNA"/>
</dbReference>
<evidence type="ECO:0008006" key="3">
    <source>
        <dbReference type="Google" id="ProtNLM"/>
    </source>
</evidence>
<evidence type="ECO:0000313" key="1">
    <source>
        <dbReference type="EMBL" id="QJD81735.1"/>
    </source>
</evidence>
<dbReference type="SUPFAM" id="SSF51182">
    <property type="entry name" value="RmlC-like cupins"/>
    <property type="match status" value="1"/>
</dbReference>
<proteinExistence type="predicted"/>
<reference evidence="1 2" key="1">
    <citation type="submission" date="2020-04" db="EMBL/GenBank/DDBJ databases">
        <title>Genome sequencing of novel species.</title>
        <authorList>
            <person name="Heo J."/>
            <person name="Kim S.-J."/>
            <person name="Kim J.-S."/>
            <person name="Hong S.-B."/>
            <person name="Kwon S.-W."/>
        </authorList>
    </citation>
    <scope>NUCLEOTIDE SEQUENCE [LARGE SCALE GENOMIC DNA]</scope>
    <source>
        <strain evidence="1 2">MFER-1</strain>
    </source>
</reference>
<organism evidence="1 2">
    <name type="scientific">Cohnella herbarum</name>
    <dbReference type="NCBI Taxonomy" id="2728023"/>
    <lineage>
        <taxon>Bacteria</taxon>
        <taxon>Bacillati</taxon>
        <taxon>Bacillota</taxon>
        <taxon>Bacilli</taxon>
        <taxon>Bacillales</taxon>
        <taxon>Paenibacillaceae</taxon>
        <taxon>Cohnella</taxon>
    </lineage>
</organism>
<dbReference type="KEGG" id="cheb:HH215_00080"/>
<dbReference type="Proteomes" id="UP000502248">
    <property type="component" value="Chromosome"/>
</dbReference>
<sequence length="73" mass="8419">MSTRDISSSYRLDTATNRFLDDFPVHCHYREGAMRQNQMHAHRGYELYYCVEGHGMLLVGDRVILSCPEPSPS</sequence>
<name>A0A7Z2VF34_9BACL</name>